<evidence type="ECO:0000256" key="5">
    <source>
        <dbReference type="ARBA" id="ARBA00022741"/>
    </source>
</evidence>
<evidence type="ECO:0000256" key="8">
    <source>
        <dbReference type="ARBA" id="ARBA00023012"/>
    </source>
</evidence>
<dbReference type="InterPro" id="IPR036097">
    <property type="entry name" value="HisK_dim/P_sf"/>
</dbReference>
<dbReference type="FunFam" id="1.10.287.130:FF:000002">
    <property type="entry name" value="Two-component osmosensing histidine kinase"/>
    <property type="match status" value="1"/>
</dbReference>
<dbReference type="PROSITE" id="PS50109">
    <property type="entry name" value="HIS_KIN"/>
    <property type="match status" value="1"/>
</dbReference>
<proteinExistence type="predicted"/>
<dbReference type="InterPro" id="IPR035965">
    <property type="entry name" value="PAS-like_dom_sf"/>
</dbReference>
<feature type="domain" description="PAC" evidence="17">
    <location>
        <begin position="273"/>
        <end position="326"/>
    </location>
</feature>
<dbReference type="CDD" id="cd16922">
    <property type="entry name" value="HATPase_EvgS-ArcB-TorS-like"/>
    <property type="match status" value="1"/>
</dbReference>
<evidence type="ECO:0000256" key="10">
    <source>
        <dbReference type="ARBA" id="ARBA00068150"/>
    </source>
</evidence>
<dbReference type="OrthoDB" id="9792854at2"/>
<evidence type="ECO:0000256" key="4">
    <source>
        <dbReference type="ARBA" id="ARBA00022679"/>
    </source>
</evidence>
<feature type="domain" description="Histidine kinase" evidence="14">
    <location>
        <begin position="755"/>
        <end position="978"/>
    </location>
</feature>
<dbReference type="SUPFAM" id="SSF52172">
    <property type="entry name" value="CheY-like"/>
    <property type="match status" value="1"/>
</dbReference>
<feature type="domain" description="PAS" evidence="16">
    <location>
        <begin position="483"/>
        <end position="540"/>
    </location>
</feature>
<evidence type="ECO:0000259" key="14">
    <source>
        <dbReference type="PROSITE" id="PS50109"/>
    </source>
</evidence>
<evidence type="ECO:0000256" key="1">
    <source>
        <dbReference type="ARBA" id="ARBA00000085"/>
    </source>
</evidence>
<dbReference type="GO" id="GO:0000155">
    <property type="term" value="F:phosphorelay sensor kinase activity"/>
    <property type="evidence" value="ECO:0007669"/>
    <property type="project" value="InterPro"/>
</dbReference>
<gene>
    <name evidence="18" type="ORF">SAMN02949497_0244</name>
</gene>
<dbReference type="SMART" id="SM00387">
    <property type="entry name" value="HATPase_c"/>
    <property type="match status" value="1"/>
</dbReference>
<dbReference type="STRING" id="1760988.SAMN02949497_0244"/>
<organism evidence="18 19">
    <name type="scientific">Methylomagnum ishizawai</name>
    <dbReference type="NCBI Taxonomy" id="1760988"/>
    <lineage>
        <taxon>Bacteria</taxon>
        <taxon>Pseudomonadati</taxon>
        <taxon>Pseudomonadota</taxon>
        <taxon>Gammaproteobacteria</taxon>
        <taxon>Methylococcales</taxon>
        <taxon>Methylococcaceae</taxon>
        <taxon>Methylomagnum</taxon>
    </lineage>
</organism>
<dbReference type="Gene3D" id="2.10.70.100">
    <property type="match status" value="2"/>
</dbReference>
<dbReference type="CDD" id="cd00130">
    <property type="entry name" value="PAS"/>
    <property type="match status" value="4"/>
</dbReference>
<dbReference type="Pfam" id="PF08447">
    <property type="entry name" value="PAS_3"/>
    <property type="match status" value="2"/>
</dbReference>
<reference evidence="18 19" key="1">
    <citation type="submission" date="2016-12" db="EMBL/GenBank/DDBJ databases">
        <authorList>
            <person name="Song W.-J."/>
            <person name="Kurnit D.M."/>
        </authorList>
    </citation>
    <scope>NUCLEOTIDE SEQUENCE [LARGE SCALE GENOMIC DNA]</scope>
    <source>
        <strain evidence="18 19">175</strain>
    </source>
</reference>
<dbReference type="InterPro" id="IPR036890">
    <property type="entry name" value="HATPase_C_sf"/>
</dbReference>
<dbReference type="InterPro" id="IPR001789">
    <property type="entry name" value="Sig_transdc_resp-reg_receiver"/>
</dbReference>
<dbReference type="Proteomes" id="UP000192923">
    <property type="component" value="Unassembled WGS sequence"/>
</dbReference>
<dbReference type="Gene3D" id="3.30.565.10">
    <property type="entry name" value="Histidine kinase-like ATPase, C-terminal domain"/>
    <property type="match status" value="1"/>
</dbReference>
<dbReference type="Pfam" id="PF02518">
    <property type="entry name" value="HATPase_c"/>
    <property type="match status" value="1"/>
</dbReference>
<feature type="domain" description="PAS" evidence="16">
    <location>
        <begin position="66"/>
        <end position="136"/>
    </location>
</feature>
<dbReference type="Gene3D" id="3.40.50.2300">
    <property type="match status" value="1"/>
</dbReference>
<evidence type="ECO:0000256" key="2">
    <source>
        <dbReference type="ARBA" id="ARBA00012438"/>
    </source>
</evidence>
<keyword evidence="7" id="KW-0067">ATP-binding</keyword>
<dbReference type="GO" id="GO:0005524">
    <property type="term" value="F:ATP binding"/>
    <property type="evidence" value="ECO:0007669"/>
    <property type="project" value="UniProtKB-KW"/>
</dbReference>
<dbReference type="PANTHER" id="PTHR45339">
    <property type="entry name" value="HYBRID SIGNAL TRANSDUCTION HISTIDINE KINASE J"/>
    <property type="match status" value="1"/>
</dbReference>
<dbReference type="InterPro" id="IPR003594">
    <property type="entry name" value="HATPase_dom"/>
</dbReference>
<dbReference type="SMART" id="SM00448">
    <property type="entry name" value="REC"/>
    <property type="match status" value="1"/>
</dbReference>
<dbReference type="SMART" id="SM00388">
    <property type="entry name" value="HisKA"/>
    <property type="match status" value="1"/>
</dbReference>
<dbReference type="SUPFAM" id="SSF55874">
    <property type="entry name" value="ATPase domain of HSP90 chaperone/DNA topoisomerase II/histidine kinase"/>
    <property type="match status" value="1"/>
</dbReference>
<dbReference type="InterPro" id="IPR005467">
    <property type="entry name" value="His_kinase_dom"/>
</dbReference>
<dbReference type="FunFam" id="3.30.565.10:FF:000010">
    <property type="entry name" value="Sensor histidine kinase RcsC"/>
    <property type="match status" value="1"/>
</dbReference>
<dbReference type="Pfam" id="PF13188">
    <property type="entry name" value="PAS_8"/>
    <property type="match status" value="1"/>
</dbReference>
<dbReference type="InterPro" id="IPR013655">
    <property type="entry name" value="PAS_fold_3"/>
</dbReference>
<keyword evidence="19" id="KW-1185">Reference proteome</keyword>
<evidence type="ECO:0000256" key="13">
    <source>
        <dbReference type="SAM" id="MobiDB-lite"/>
    </source>
</evidence>
<dbReference type="EC" id="2.7.13.3" evidence="2"/>
<dbReference type="SUPFAM" id="SSF47384">
    <property type="entry name" value="Homodimeric domain of signal transducing histidine kinase"/>
    <property type="match status" value="1"/>
</dbReference>
<evidence type="ECO:0000313" key="19">
    <source>
        <dbReference type="Proteomes" id="UP000192923"/>
    </source>
</evidence>
<evidence type="ECO:0000256" key="11">
    <source>
        <dbReference type="PROSITE-ProRule" id="PRU00169"/>
    </source>
</evidence>
<dbReference type="RefSeq" id="WP_085216692.1">
    <property type="nucleotide sequence ID" value="NZ_FXAM01000003.1"/>
</dbReference>
<dbReference type="Pfam" id="PF00512">
    <property type="entry name" value="HisKA"/>
    <property type="match status" value="1"/>
</dbReference>
<feature type="coiled-coil region" evidence="12">
    <location>
        <begin position="728"/>
        <end position="755"/>
    </location>
</feature>
<dbReference type="AlphaFoldDB" id="A0A1Y6DC58"/>
<keyword evidence="5" id="KW-0547">Nucleotide-binding</keyword>
<feature type="coiled-coil region" evidence="12">
    <location>
        <begin position="35"/>
        <end position="69"/>
    </location>
</feature>
<dbReference type="GO" id="GO:0006355">
    <property type="term" value="P:regulation of DNA-templated transcription"/>
    <property type="evidence" value="ECO:0007669"/>
    <property type="project" value="InterPro"/>
</dbReference>
<evidence type="ECO:0000256" key="6">
    <source>
        <dbReference type="ARBA" id="ARBA00022777"/>
    </source>
</evidence>
<keyword evidence="3 11" id="KW-0597">Phosphoprotein</keyword>
<dbReference type="SMART" id="SM00091">
    <property type="entry name" value="PAS"/>
    <property type="match status" value="4"/>
</dbReference>
<evidence type="ECO:0000259" key="15">
    <source>
        <dbReference type="PROSITE" id="PS50110"/>
    </source>
</evidence>
<keyword evidence="12" id="KW-0175">Coiled coil</keyword>
<keyword evidence="6" id="KW-0418">Kinase</keyword>
<sequence length="1221" mass="133442">MSAESGPPGDGPPQGSRRGDFDTALASVERGELSLAKLVEEVKVYQAELELQNEELRESQARAENAVSRFASLFSALPLPGLVVDRMGVILECNEQAVRRFGLNRRRLHSYYFPRFFLPHEQNRLRLLLEQVRDGGEGIIAEVELRTALGENFIGDVHCSLLPDVAAPQPRFAVLVVDQTHSIAQRVALEAGQRQLRERDIRLGQAQALARLGYFETDVAARHWRGSAGIYQIYGIPDDYPMDLAHWLALIHPGHREAMAGMLHAALEQGRPFENEFKIVRHADGAERWVHAIAEVEHAADGSPVRVIGTNQDVTELIEARIALEAHRTRLEALVRQRSAELARSETQFRALVEQSLVGIFIAHDGQIAYANAALAEMLGFDRPGELAGKSCARFVVPRDRPRVAALARRPEPTQAVFRALRRDGSPVDLEIHGRPLEAGGRATVIGVVLDVTARLDAEARLRELNAELERKVEARTRDLRASEARARQILEGSPVAVLVVDGGGLIQDANRKAGELLGGTPQDLAGRSVEDFIVPDRREAHVRHRADFMRQARTWPMDLGREVSVLTLAGIEVPVEVGLSPVEIGGVAYVIAVLADISARKEAEAEIEAALRRLKLATDAAEVGIWTWNLDDDTLEWDERLRAWYEASDGPLSQDFWRSRIHPEDIGGIDAAVARARREGSLVSSLVFRTLPPSGRVRHIHSSAVVECDRAGRPFRMIGVNRDITPQRRLEDGLRAAKREAEAANQAKGEFLANMSHEIRTPMNAILGLTDLVLDTELGPRQHDYLTQVRTSAQALLRLLNDILDYSKIEAGRLEIERAPFEVADLVGGVADLFIGHMEEKGIEWRVAIDPRVPRYLLGDALRLRQVLINLVGNAVKFTERGGIALELAVADPDPDPATVELRATVRDTGIGIAPEQVERLFTSFAQADGSITRRYGGTGLGLSISKRLVELMGGGITVQSAPGRGSAFAFSVVLERLDGPPSGALEWEPRRPVPASDLVALAAPMRGARVLVVDDEEANRVLAEALLRRVGLEAVCVRGGREAVEWMGRETCAAVLMDLQMPEMDGFEATRSILAQAGAQGRTPPPILALTAAAMAQHREACLAAGMVDHIAKPIEPLKLLTRLLRWIAPTVPAATPARMLDPADRARLRALLAELRHALANNRFAAKRTAAAVEAELAGTGLAAAFQPVGEAARKLRFKAALDGLDAFAAAHFPGKSP</sequence>
<dbReference type="PROSITE" id="PS50113">
    <property type="entry name" value="PAC"/>
    <property type="match status" value="3"/>
</dbReference>
<dbReference type="InterPro" id="IPR001610">
    <property type="entry name" value="PAC"/>
</dbReference>
<dbReference type="PRINTS" id="PR00344">
    <property type="entry name" value="BCTRLSENSOR"/>
</dbReference>
<evidence type="ECO:0000259" key="16">
    <source>
        <dbReference type="PROSITE" id="PS50112"/>
    </source>
</evidence>
<dbReference type="InterPro" id="IPR013767">
    <property type="entry name" value="PAS_fold"/>
</dbReference>
<dbReference type="EMBL" id="FXAM01000003">
    <property type="protein sequence ID" value="SMF97674.1"/>
    <property type="molecule type" value="Genomic_DNA"/>
</dbReference>
<dbReference type="Gene3D" id="3.30.450.20">
    <property type="entry name" value="PAS domain"/>
    <property type="match status" value="5"/>
</dbReference>
<dbReference type="InterPro" id="IPR011006">
    <property type="entry name" value="CheY-like_superfamily"/>
</dbReference>
<dbReference type="Pfam" id="PF13426">
    <property type="entry name" value="PAS_9"/>
    <property type="match status" value="1"/>
</dbReference>
<name>A0A1Y6DC58_9GAMM</name>
<dbReference type="InterPro" id="IPR000700">
    <property type="entry name" value="PAS-assoc_C"/>
</dbReference>
<feature type="coiled-coil region" evidence="12">
    <location>
        <begin position="455"/>
        <end position="486"/>
    </location>
</feature>
<feature type="domain" description="PAC" evidence="17">
    <location>
        <begin position="414"/>
        <end position="464"/>
    </location>
</feature>
<dbReference type="CDD" id="cd00082">
    <property type="entry name" value="HisKA"/>
    <property type="match status" value="1"/>
</dbReference>
<dbReference type="CDD" id="cd17546">
    <property type="entry name" value="REC_hyHK_CKI1_RcsC-like"/>
    <property type="match status" value="1"/>
</dbReference>
<feature type="region of interest" description="Disordered" evidence="13">
    <location>
        <begin position="1"/>
        <end position="21"/>
    </location>
</feature>
<dbReference type="SMART" id="SM00086">
    <property type="entry name" value="PAC"/>
    <property type="match status" value="4"/>
</dbReference>
<comment type="subunit">
    <text evidence="9">At low DSF concentrations, interacts with RpfF.</text>
</comment>
<evidence type="ECO:0000259" key="17">
    <source>
        <dbReference type="PROSITE" id="PS50113"/>
    </source>
</evidence>
<dbReference type="NCBIfam" id="TIGR00229">
    <property type="entry name" value="sensory_box"/>
    <property type="match status" value="4"/>
</dbReference>
<evidence type="ECO:0000256" key="9">
    <source>
        <dbReference type="ARBA" id="ARBA00064003"/>
    </source>
</evidence>
<keyword evidence="4" id="KW-0808">Transferase</keyword>
<dbReference type="PANTHER" id="PTHR45339:SF1">
    <property type="entry name" value="HYBRID SIGNAL TRANSDUCTION HISTIDINE KINASE J"/>
    <property type="match status" value="1"/>
</dbReference>
<dbReference type="Gene3D" id="1.10.287.130">
    <property type="match status" value="1"/>
</dbReference>
<dbReference type="SUPFAM" id="SSF55785">
    <property type="entry name" value="PYP-like sensor domain (PAS domain)"/>
    <property type="match status" value="5"/>
</dbReference>
<comment type="catalytic activity">
    <reaction evidence="1">
        <text>ATP + protein L-histidine = ADP + protein N-phospho-L-histidine.</text>
        <dbReference type="EC" id="2.7.13.3"/>
    </reaction>
</comment>
<accession>A0A1Y6DC58</accession>
<evidence type="ECO:0000256" key="3">
    <source>
        <dbReference type="ARBA" id="ARBA00022553"/>
    </source>
</evidence>
<protein>
    <recommendedName>
        <fullName evidence="10">Sensory/regulatory protein RpfC</fullName>
        <ecNumber evidence="2">2.7.13.3</ecNumber>
    </recommendedName>
</protein>
<keyword evidence="8" id="KW-0902">Two-component regulatory system</keyword>
<dbReference type="Pfam" id="PF00072">
    <property type="entry name" value="Response_reg"/>
    <property type="match status" value="1"/>
</dbReference>
<dbReference type="InterPro" id="IPR004358">
    <property type="entry name" value="Sig_transdc_His_kin-like_C"/>
</dbReference>
<dbReference type="InterPro" id="IPR000014">
    <property type="entry name" value="PAS"/>
</dbReference>
<evidence type="ECO:0000256" key="7">
    <source>
        <dbReference type="ARBA" id="ARBA00022840"/>
    </source>
</evidence>
<feature type="modified residue" description="4-aspartylphosphate" evidence="11">
    <location>
        <position position="1060"/>
    </location>
</feature>
<evidence type="ECO:0000256" key="12">
    <source>
        <dbReference type="SAM" id="Coils"/>
    </source>
</evidence>
<feature type="domain" description="Response regulatory" evidence="15">
    <location>
        <begin position="1011"/>
        <end position="1130"/>
    </location>
</feature>
<dbReference type="PROSITE" id="PS50112">
    <property type="entry name" value="PAS"/>
    <property type="match status" value="2"/>
</dbReference>
<feature type="domain" description="PAC" evidence="17">
    <location>
        <begin position="685"/>
        <end position="737"/>
    </location>
</feature>
<dbReference type="PROSITE" id="PS50110">
    <property type="entry name" value="RESPONSE_REGULATORY"/>
    <property type="match status" value="1"/>
</dbReference>
<evidence type="ECO:0000313" key="18">
    <source>
        <dbReference type="EMBL" id="SMF97674.1"/>
    </source>
</evidence>
<dbReference type="InterPro" id="IPR003661">
    <property type="entry name" value="HisK_dim/P_dom"/>
</dbReference>
<dbReference type="Pfam" id="PF00989">
    <property type="entry name" value="PAS"/>
    <property type="match status" value="1"/>
</dbReference>